<dbReference type="Proteomes" id="UP000293483">
    <property type="component" value="Unassembled WGS sequence"/>
</dbReference>
<dbReference type="AlphaFoldDB" id="A0A4Q7AQU6"/>
<dbReference type="InterPro" id="IPR005519">
    <property type="entry name" value="Acid_phosphat_B-like"/>
</dbReference>
<gene>
    <name evidence="3" type="ORF">EXE25_16630</name>
</gene>
<dbReference type="Pfam" id="PF03767">
    <property type="entry name" value="Acid_phosphat_B"/>
    <property type="match status" value="1"/>
</dbReference>
<dbReference type="PIRSF" id="PIRSF019271">
    <property type="entry name" value="Acid_Ptase_C"/>
    <property type="match status" value="1"/>
</dbReference>
<name>A0A4Q7AQU6_9GAMM</name>
<evidence type="ECO:0000313" key="3">
    <source>
        <dbReference type="EMBL" id="RZG64444.1"/>
    </source>
</evidence>
<dbReference type="PANTHER" id="PTHR31284:SF10">
    <property type="entry name" value="ACID PHOSPHATASE-LIKE PROTEIN"/>
    <property type="match status" value="1"/>
</dbReference>
<reference evidence="3 4" key="1">
    <citation type="submission" date="2019-02" db="EMBL/GenBank/DDBJ databases">
        <title>The Batch Genome Submission of Acinetobacter spp. strains.</title>
        <authorList>
            <person name="Qin J."/>
            <person name="Hu Y."/>
            <person name="Ye H."/>
            <person name="Wei L."/>
            <person name="Feng Y."/>
            <person name="Zong Z."/>
        </authorList>
    </citation>
    <scope>NUCLEOTIDE SEQUENCE [LARGE SCALE GENOMIC DNA]</scope>
    <source>
        <strain evidence="3 4">WCHABo060081</strain>
    </source>
</reference>
<feature type="chain" id="PRO_5020730856" evidence="2">
    <location>
        <begin position="26"/>
        <end position="245"/>
    </location>
</feature>
<keyword evidence="3" id="KW-0449">Lipoprotein</keyword>
<keyword evidence="1 2" id="KW-0732">Signal</keyword>
<evidence type="ECO:0000256" key="2">
    <source>
        <dbReference type="SAM" id="SignalP"/>
    </source>
</evidence>
<dbReference type="SFLD" id="SFLDS00003">
    <property type="entry name" value="Haloacid_Dehalogenase"/>
    <property type="match status" value="1"/>
</dbReference>
<dbReference type="EMBL" id="SGSU01000023">
    <property type="protein sequence ID" value="RZG64444.1"/>
    <property type="molecule type" value="Genomic_DNA"/>
</dbReference>
<dbReference type="SFLD" id="SFLDG01125">
    <property type="entry name" value="C1.1:_Acid_Phosphatase_Like"/>
    <property type="match status" value="1"/>
</dbReference>
<dbReference type="InterPro" id="IPR036412">
    <property type="entry name" value="HAD-like_sf"/>
</dbReference>
<comment type="caution">
    <text evidence="3">The sequence shown here is derived from an EMBL/GenBank/DDBJ whole genome shotgun (WGS) entry which is preliminary data.</text>
</comment>
<evidence type="ECO:0000256" key="1">
    <source>
        <dbReference type="ARBA" id="ARBA00022729"/>
    </source>
</evidence>
<accession>A0A4Q7AQU6</accession>
<dbReference type="GO" id="GO:0009279">
    <property type="term" value="C:cell outer membrane"/>
    <property type="evidence" value="ECO:0007669"/>
    <property type="project" value="InterPro"/>
</dbReference>
<dbReference type="NCBIfam" id="TIGR01533">
    <property type="entry name" value="lipo_e_P4"/>
    <property type="match status" value="1"/>
</dbReference>
<protein>
    <submittedName>
        <fullName evidence="3">5'-nucleotidase, lipoprotein e(P4) family</fullName>
    </submittedName>
</protein>
<proteinExistence type="predicted"/>
<dbReference type="PANTHER" id="PTHR31284">
    <property type="entry name" value="ACID PHOSPHATASE-LIKE PROTEIN"/>
    <property type="match status" value="1"/>
</dbReference>
<dbReference type="InterPro" id="IPR006423">
    <property type="entry name" value="Lipo_e_P4"/>
</dbReference>
<dbReference type="InterPro" id="IPR023214">
    <property type="entry name" value="HAD_sf"/>
</dbReference>
<feature type="signal peptide" evidence="2">
    <location>
        <begin position="1"/>
        <end position="25"/>
    </location>
</feature>
<dbReference type="STRING" id="202951.GCA_001485025_01715"/>
<dbReference type="Gene3D" id="3.40.50.1000">
    <property type="entry name" value="HAD superfamily/HAD-like"/>
    <property type="match status" value="1"/>
</dbReference>
<evidence type="ECO:0000313" key="4">
    <source>
        <dbReference type="Proteomes" id="UP000293483"/>
    </source>
</evidence>
<organism evidence="3 4">
    <name type="scientific">Acinetobacter bouvetii</name>
    <dbReference type="NCBI Taxonomy" id="202951"/>
    <lineage>
        <taxon>Bacteria</taxon>
        <taxon>Pseudomonadati</taxon>
        <taxon>Pseudomonadota</taxon>
        <taxon>Gammaproteobacteria</taxon>
        <taxon>Moraxellales</taxon>
        <taxon>Moraxellaceae</taxon>
        <taxon>Acinetobacter</taxon>
    </lineage>
</organism>
<sequence>MNMKKTSLNFVLASTAILGAAQLQAKEAPSCAAVQQYGMSLKFQNRSAEVQALQLQAFNVATHRLKEILQNNPDAKNLAIVTDLDETVLDNTDVFVNDLKRCEDYTNWKSWDSWEQSGQPKLISGSLDFLNYANQQGVKIFYISDRAEKYRASAMRMMKQLNLPQVQSDQILLYGTSKEQRRQIAAKDYEIVLLLGDTLHDFSDAFSNHQTPIERAEAVAKNKEQFGERFIVLPNVSYGAWSKTQ</sequence>
<dbReference type="SUPFAM" id="SSF56784">
    <property type="entry name" value="HAD-like"/>
    <property type="match status" value="1"/>
</dbReference>